<evidence type="ECO:0000259" key="2">
    <source>
        <dbReference type="PROSITE" id="PS50821"/>
    </source>
</evidence>
<dbReference type="Pfam" id="PF16488">
    <property type="entry name" value="ArgoL2"/>
    <property type="match status" value="1"/>
</dbReference>
<evidence type="ECO:0000259" key="3">
    <source>
        <dbReference type="PROSITE" id="PS50822"/>
    </source>
</evidence>
<dbReference type="EMBL" id="SWLB01000009">
    <property type="protein sequence ID" value="KAF3334610.1"/>
    <property type="molecule type" value="Genomic_DNA"/>
</dbReference>
<feature type="domain" description="PAZ" evidence="2">
    <location>
        <begin position="242"/>
        <end position="356"/>
    </location>
</feature>
<gene>
    <name evidence="4" type="ORF">FCM35_KLT21214</name>
</gene>
<dbReference type="SUPFAM" id="SSF101690">
    <property type="entry name" value="PAZ domain"/>
    <property type="match status" value="1"/>
</dbReference>
<reference evidence="4" key="1">
    <citation type="submission" date="2020-01" db="EMBL/GenBank/DDBJ databases">
        <title>Genome sequence of Kobresia littledalei, the first chromosome-level genome in the family Cyperaceae.</title>
        <authorList>
            <person name="Qu G."/>
        </authorList>
    </citation>
    <scope>NUCLEOTIDE SEQUENCE</scope>
    <source>
        <strain evidence="4">C.B.Clarke</strain>
        <tissue evidence="4">Leaf</tissue>
    </source>
</reference>
<dbReference type="CDD" id="cd02846">
    <property type="entry name" value="PAZ_argonaute_like"/>
    <property type="match status" value="1"/>
</dbReference>
<evidence type="ECO:0000256" key="1">
    <source>
        <dbReference type="ARBA" id="ARBA00008201"/>
    </source>
</evidence>
<dbReference type="SMART" id="SM01163">
    <property type="entry name" value="DUF1785"/>
    <property type="match status" value="1"/>
</dbReference>
<dbReference type="Pfam" id="PF02170">
    <property type="entry name" value="PAZ"/>
    <property type="match status" value="1"/>
</dbReference>
<protein>
    <submittedName>
        <fullName evidence="4">Protein argonaute 16-like protein</fullName>
    </submittedName>
</protein>
<proteinExistence type="inferred from homology"/>
<dbReference type="Gene3D" id="3.40.50.2300">
    <property type="match status" value="1"/>
</dbReference>
<dbReference type="InterPro" id="IPR014811">
    <property type="entry name" value="ArgoL1"/>
</dbReference>
<dbReference type="Proteomes" id="UP000623129">
    <property type="component" value="Unassembled WGS sequence"/>
</dbReference>
<keyword evidence="5" id="KW-1185">Reference proteome</keyword>
<evidence type="ECO:0000313" key="4">
    <source>
        <dbReference type="EMBL" id="KAF3334610.1"/>
    </source>
</evidence>
<comment type="similarity">
    <text evidence="1">Belongs to the argonaute family. Ago subfamily.</text>
</comment>
<dbReference type="Gene3D" id="2.170.260.10">
    <property type="entry name" value="paz domain"/>
    <property type="match status" value="1"/>
</dbReference>
<dbReference type="PANTHER" id="PTHR22891">
    <property type="entry name" value="EUKARYOTIC TRANSLATION INITIATION FACTOR 2C"/>
    <property type="match status" value="1"/>
</dbReference>
<dbReference type="Pfam" id="PF02171">
    <property type="entry name" value="Piwi"/>
    <property type="match status" value="1"/>
</dbReference>
<comment type="caution">
    <text evidence="4">The sequence shown here is derived from an EMBL/GenBank/DDBJ whole genome shotgun (WGS) entry which is preliminary data.</text>
</comment>
<dbReference type="Pfam" id="PF16486">
    <property type="entry name" value="ArgoN"/>
    <property type="match status" value="1"/>
</dbReference>
<organism evidence="4 5">
    <name type="scientific">Carex littledalei</name>
    <dbReference type="NCBI Taxonomy" id="544730"/>
    <lineage>
        <taxon>Eukaryota</taxon>
        <taxon>Viridiplantae</taxon>
        <taxon>Streptophyta</taxon>
        <taxon>Embryophyta</taxon>
        <taxon>Tracheophyta</taxon>
        <taxon>Spermatophyta</taxon>
        <taxon>Magnoliopsida</taxon>
        <taxon>Liliopsida</taxon>
        <taxon>Poales</taxon>
        <taxon>Cyperaceae</taxon>
        <taxon>Cyperoideae</taxon>
        <taxon>Cariceae</taxon>
        <taxon>Carex</taxon>
        <taxon>Carex subgen. Euthyceras</taxon>
    </lineage>
</organism>
<dbReference type="AlphaFoldDB" id="A0A833QUI9"/>
<sequence length="875" mass="99422">MDQKLERVIMTRPGVGKEGRSINLLSNHFHVRFTGTDIVFYNYYVSMKYDNDILVENKKTSRKVIEKMCQMYSSELSGRDYIYDGEMNLFSVGSLPQTFFEFTVVLEETSARVPFLSRVAGNYSEGENKRMKRIQKTTLFKVALTYASKIPLSSIAVVHKGGESPHVQSAIMVLNVMLRQQQARMGCLVVRQSFFNGDPKNLTDLEGGVTACRGFHSSFNTTSGGLSFNMDVAMTVILTPGPVIDFILANQIVKEPRQIDWVKAKRMLKNLRIKTKHSRKERRIFGLSELPCNQQSFTMKVRDDDGEYHTVETTVSDYFRKKYQLDLTWSSSYPCLDLGKPRNPTYVPLEMCDLIPLQRYTKALSSKQRASLLDKTRHKPQERSRIITEAVRSNGYDEDPLLAASGIQIEKQMTRLTGRVLPAPRLILGNGVGCVPDRGRWNIKDKILQDPVKIGVWAVVNFSTRVDMSYVSRQLINYGRCKGIHIDQPQALIMEQSRYIERGPVVRVDKMFERLRYELRDRPKFILCILSEKNDLYGPLKKKCLQEEGITSQCMCPGKHTELYFGNLLLKINAKLGGINSVLALEDKRSMPLVQKKATLILGLDVWHGSAGRYNSPSIAAVVGSRCWPSISKYRASVRTQVPKIEMIDSLCIPKPNGYDDDGIIREMLLDFYQSSNGQKPEQIIMFRDGVSQSQFNKVLNIEVSQIMKVCNYIICRPLPKVTVIIAQKKHHTKLFQADSPQNNVPPGTVVDTRIVHPRHYDFYMCAHNGIIGTSRPAHYHVLIDEIGFAVDELQQFIHNLSYVYAMHLTITESININSQLVIAPIAYAHHAAEQVSKFLIDEYSSDTSSDSDAVAPVPELQHLHPAIWNSMFFC</sequence>
<dbReference type="PROSITE" id="PS50821">
    <property type="entry name" value="PAZ"/>
    <property type="match status" value="1"/>
</dbReference>
<dbReference type="Pfam" id="PF08699">
    <property type="entry name" value="ArgoL1"/>
    <property type="match status" value="1"/>
</dbReference>
<dbReference type="InterPro" id="IPR032472">
    <property type="entry name" value="ArgoL2"/>
</dbReference>
<dbReference type="InterPro" id="IPR003165">
    <property type="entry name" value="Piwi"/>
</dbReference>
<name>A0A833QUI9_9POAL</name>
<dbReference type="SMART" id="SM00950">
    <property type="entry name" value="Piwi"/>
    <property type="match status" value="1"/>
</dbReference>
<accession>A0A833QUI9</accession>
<dbReference type="InterPro" id="IPR036085">
    <property type="entry name" value="PAZ_dom_sf"/>
</dbReference>
<dbReference type="GO" id="GO:0003723">
    <property type="term" value="F:RNA binding"/>
    <property type="evidence" value="ECO:0007669"/>
    <property type="project" value="InterPro"/>
</dbReference>
<evidence type="ECO:0000313" key="5">
    <source>
        <dbReference type="Proteomes" id="UP000623129"/>
    </source>
</evidence>
<feature type="domain" description="Piwi" evidence="3">
    <location>
        <begin position="525"/>
        <end position="841"/>
    </location>
</feature>
<dbReference type="InterPro" id="IPR012337">
    <property type="entry name" value="RNaseH-like_sf"/>
</dbReference>
<dbReference type="InterPro" id="IPR032474">
    <property type="entry name" value="Argonaute_N"/>
</dbReference>
<dbReference type="Gene3D" id="3.30.420.10">
    <property type="entry name" value="Ribonuclease H-like superfamily/Ribonuclease H"/>
    <property type="match status" value="1"/>
</dbReference>
<dbReference type="PROSITE" id="PS50822">
    <property type="entry name" value="PIWI"/>
    <property type="match status" value="1"/>
</dbReference>
<dbReference type="InterPro" id="IPR036397">
    <property type="entry name" value="RNaseH_sf"/>
</dbReference>
<dbReference type="SUPFAM" id="SSF53098">
    <property type="entry name" value="Ribonuclease H-like"/>
    <property type="match status" value="1"/>
</dbReference>
<dbReference type="InterPro" id="IPR003100">
    <property type="entry name" value="PAZ_dom"/>
</dbReference>
<dbReference type="OrthoDB" id="10252740at2759"/>